<dbReference type="InterPro" id="IPR003834">
    <property type="entry name" value="Cyt_c_assmbl_TM_dom"/>
</dbReference>
<evidence type="ECO:0000256" key="4">
    <source>
        <dbReference type="ARBA" id="ARBA00022989"/>
    </source>
</evidence>
<feature type="transmembrane region" description="Helical" evidence="6">
    <location>
        <begin position="329"/>
        <end position="351"/>
    </location>
</feature>
<dbReference type="InterPro" id="IPR028250">
    <property type="entry name" value="DsbDN"/>
</dbReference>
<evidence type="ECO:0000259" key="9">
    <source>
        <dbReference type="Pfam" id="PF11412"/>
    </source>
</evidence>
<evidence type="ECO:0000259" key="8">
    <source>
        <dbReference type="Pfam" id="PF02683"/>
    </source>
</evidence>
<comment type="subcellular location">
    <subcellularLocation>
        <location evidence="1">Membrane</location>
        <topology evidence="1">Multi-pass membrane protein</topology>
    </subcellularLocation>
</comment>
<keyword evidence="2 6" id="KW-0812">Transmembrane</keyword>
<dbReference type="EMBL" id="JAHWDF010000013">
    <property type="protein sequence ID" value="MBW2962477.1"/>
    <property type="molecule type" value="Genomic_DNA"/>
</dbReference>
<feature type="transmembrane region" description="Helical" evidence="6">
    <location>
        <begin position="436"/>
        <end position="453"/>
    </location>
</feature>
<keyword evidence="4 6" id="KW-1133">Transmembrane helix</keyword>
<dbReference type="RefSeq" id="WP_219040761.1">
    <property type="nucleotide sequence ID" value="NZ_JAHWDF010000013.1"/>
</dbReference>
<feature type="signal peptide" evidence="7">
    <location>
        <begin position="1"/>
        <end position="19"/>
    </location>
</feature>
<dbReference type="Pfam" id="PF13098">
    <property type="entry name" value="Thioredoxin_2"/>
    <property type="match status" value="1"/>
</dbReference>
<evidence type="ECO:0000313" key="12">
    <source>
        <dbReference type="Proteomes" id="UP000719267"/>
    </source>
</evidence>
<feature type="transmembrane region" description="Helical" evidence="6">
    <location>
        <begin position="253"/>
        <end position="275"/>
    </location>
</feature>
<feature type="chain" id="PRO_5045128934" evidence="7">
    <location>
        <begin position="20"/>
        <end position="680"/>
    </location>
</feature>
<evidence type="ECO:0000256" key="5">
    <source>
        <dbReference type="ARBA" id="ARBA00023136"/>
    </source>
</evidence>
<feature type="transmembrane region" description="Helical" evidence="6">
    <location>
        <begin position="287"/>
        <end position="308"/>
    </location>
</feature>
<feature type="domain" description="Thioredoxin-like fold" evidence="10">
    <location>
        <begin position="553"/>
        <end position="671"/>
    </location>
</feature>
<feature type="transmembrane region" description="Helical" evidence="6">
    <location>
        <begin position="209"/>
        <end position="232"/>
    </location>
</feature>
<evidence type="ECO:0000256" key="7">
    <source>
        <dbReference type="SAM" id="SignalP"/>
    </source>
</evidence>
<keyword evidence="7" id="KW-0732">Signal</keyword>
<dbReference type="InterPro" id="IPR012336">
    <property type="entry name" value="Thioredoxin-like_fold"/>
</dbReference>
<feature type="domain" description="Cytochrome C biogenesis protein transmembrane" evidence="8">
    <location>
        <begin position="212"/>
        <end position="421"/>
    </location>
</feature>
<proteinExistence type="predicted"/>
<keyword evidence="12" id="KW-1185">Reference proteome</keyword>
<evidence type="ECO:0000256" key="1">
    <source>
        <dbReference type="ARBA" id="ARBA00004141"/>
    </source>
</evidence>
<accession>A0ABS6W4M5</accession>
<evidence type="ECO:0000256" key="3">
    <source>
        <dbReference type="ARBA" id="ARBA00022748"/>
    </source>
</evidence>
<feature type="transmembrane region" description="Helical" evidence="6">
    <location>
        <begin position="474"/>
        <end position="492"/>
    </location>
</feature>
<gene>
    <name evidence="11" type="ORF">KW502_11785</name>
</gene>
<dbReference type="PANTHER" id="PTHR32234:SF0">
    <property type="entry name" value="THIOL:DISULFIDE INTERCHANGE PROTEIN DSBD"/>
    <property type="match status" value="1"/>
</dbReference>
<dbReference type="PANTHER" id="PTHR32234">
    <property type="entry name" value="THIOL:DISULFIDE INTERCHANGE PROTEIN DSBD"/>
    <property type="match status" value="1"/>
</dbReference>
<evidence type="ECO:0000256" key="2">
    <source>
        <dbReference type="ARBA" id="ARBA00022692"/>
    </source>
</evidence>
<protein>
    <submittedName>
        <fullName evidence="11">Thioredoxin family protein</fullName>
    </submittedName>
</protein>
<dbReference type="Proteomes" id="UP000719267">
    <property type="component" value="Unassembled WGS sequence"/>
</dbReference>
<organism evidence="11 12">
    <name type="scientific">Mesonia aestuariivivens</name>
    <dbReference type="NCBI Taxonomy" id="2796128"/>
    <lineage>
        <taxon>Bacteria</taxon>
        <taxon>Pseudomonadati</taxon>
        <taxon>Bacteroidota</taxon>
        <taxon>Flavobacteriia</taxon>
        <taxon>Flavobacteriales</taxon>
        <taxon>Flavobacteriaceae</taxon>
        <taxon>Mesonia</taxon>
    </lineage>
</organism>
<dbReference type="Pfam" id="PF02683">
    <property type="entry name" value="DsbD_TM"/>
    <property type="match status" value="1"/>
</dbReference>
<feature type="domain" description="Thiol:disulfide interchange protein DsbD N-terminal" evidence="9">
    <location>
        <begin position="41"/>
        <end position="147"/>
    </location>
</feature>
<evidence type="ECO:0000256" key="6">
    <source>
        <dbReference type="SAM" id="Phobius"/>
    </source>
</evidence>
<evidence type="ECO:0000313" key="11">
    <source>
        <dbReference type="EMBL" id="MBW2962477.1"/>
    </source>
</evidence>
<dbReference type="Pfam" id="PF11412">
    <property type="entry name" value="DsbD_N"/>
    <property type="match status" value="1"/>
</dbReference>
<feature type="transmembrane region" description="Helical" evidence="6">
    <location>
        <begin position="363"/>
        <end position="387"/>
    </location>
</feature>
<comment type="caution">
    <text evidence="11">The sequence shown here is derived from an EMBL/GenBank/DDBJ whole genome shotgun (WGS) entry which is preliminary data.</text>
</comment>
<name>A0ABS6W4M5_9FLAO</name>
<reference evidence="11 12" key="1">
    <citation type="submission" date="2021-07" db="EMBL/GenBank/DDBJ databases">
        <title>Mesonia aestuariivivens sp. nov., isolated from a tidal flat.</title>
        <authorList>
            <person name="Kim Y.-O."/>
            <person name="Yoon J.-H."/>
        </authorList>
    </citation>
    <scope>NUCLEOTIDE SEQUENCE [LARGE SCALE GENOMIC DNA]</scope>
    <source>
        <strain evidence="11 12">JHPTF-M18</strain>
    </source>
</reference>
<evidence type="ECO:0000259" key="10">
    <source>
        <dbReference type="Pfam" id="PF13098"/>
    </source>
</evidence>
<keyword evidence="5 6" id="KW-0472">Membrane</keyword>
<sequence>MRNNLLFLFLTLFITSVNAQFGTSQEVINPVEWSGSIKETSANTYQLLLEAEIEEHWHVYSQDTPEGGPLPLWFNYLDAGKDYELVGKTVESESETQFSEIFGVNEVYFENKANFTQEIKLTNDNVAVVKMELKYQVCKESCIGEEYYVVFDLKKDKVKFLQNYDEFQAYGNTSAKSSTEEGVSDMSQVKQSGEAIVTNIDDDEDKSTLTIFFLAFFSGFLALLTPCVFPMIPMTVGFFTKQSKTRSKGIKNALLYGFFIVVIYVLLGTLVVGIFGADALNALSTNVTFNIIFFILLIIFAASFLGAFEIMLPNSWANKVDRQADRGGIVGIFFMALALAIVSFSCTGPIVGTLLVQAASKGGIAPIIGMFGFSLAIAIPFGLFALFPAWMNTLPRSGGWLNTVKVFLGFLELALAFKFLSNADLVLQAHVLEREIFLAIWIAIFGTLAFYLFGKIKLPHDSELPHISVGRLSLGLVILIFTIYLIPGLWGAPLKIISGFAPPMNYSEAPYGVGYSKASGGATTSMKDFPEHAKLGAQDIITFEDYDQGMAYAKAKNLPVLLDFTGYACINCRKMEERVWSEPQVLSKLKNEMVLISLYVDSKKNLPENEQYTSETTGKRIRTVGNKWSDFQIRKYGANAQPYYIMLNNEEERLNEPVGYTPDVEAYSAWLQKGITNYKE</sequence>
<keyword evidence="3" id="KW-0201">Cytochrome c-type biogenesis</keyword>
<feature type="transmembrane region" description="Helical" evidence="6">
    <location>
        <begin position="399"/>
        <end position="416"/>
    </location>
</feature>